<dbReference type="AlphaFoldDB" id="A0A6B3RMA3"/>
<keyword evidence="1" id="KW-0472">Membrane</keyword>
<keyword evidence="1" id="KW-1133">Transmembrane helix</keyword>
<feature type="transmembrane region" description="Helical" evidence="1">
    <location>
        <begin position="182"/>
        <end position="201"/>
    </location>
</feature>
<dbReference type="GO" id="GO:0016020">
    <property type="term" value="C:membrane"/>
    <property type="evidence" value="ECO:0007669"/>
    <property type="project" value="InterPro"/>
</dbReference>
<evidence type="ECO:0000313" key="3">
    <source>
        <dbReference type="EMBL" id="NEX45968.1"/>
    </source>
</evidence>
<dbReference type="SUPFAM" id="SSF103481">
    <property type="entry name" value="Multidrug resistance efflux transporter EmrE"/>
    <property type="match status" value="2"/>
</dbReference>
<feature type="transmembrane region" description="Helical" evidence="1">
    <location>
        <begin position="76"/>
        <end position="96"/>
    </location>
</feature>
<comment type="caution">
    <text evidence="3">The sequence shown here is derived from an EMBL/GenBank/DDBJ whole genome shotgun (WGS) entry which is preliminary data.</text>
</comment>
<gene>
    <name evidence="3" type="ORF">G3572_07110</name>
</gene>
<dbReference type="InterPro" id="IPR000620">
    <property type="entry name" value="EamA_dom"/>
</dbReference>
<feature type="transmembrane region" description="Helical" evidence="1">
    <location>
        <begin position="38"/>
        <end position="56"/>
    </location>
</feature>
<evidence type="ECO:0000313" key="4">
    <source>
        <dbReference type="Proteomes" id="UP000481421"/>
    </source>
</evidence>
<evidence type="ECO:0000259" key="2">
    <source>
        <dbReference type="Pfam" id="PF00892"/>
    </source>
</evidence>
<feature type="transmembrane region" description="Helical" evidence="1">
    <location>
        <begin position="129"/>
        <end position="148"/>
    </location>
</feature>
<keyword evidence="4" id="KW-1185">Reference proteome</keyword>
<dbReference type="RefSeq" id="WP_164610252.1">
    <property type="nucleotide sequence ID" value="NZ_JAAIKE010000002.1"/>
</dbReference>
<feature type="transmembrane region" description="Helical" evidence="1">
    <location>
        <begin position="213"/>
        <end position="231"/>
    </location>
</feature>
<feature type="transmembrane region" description="Helical" evidence="1">
    <location>
        <begin position="102"/>
        <end position="120"/>
    </location>
</feature>
<name>A0A6B3RMA3_9RHOB</name>
<protein>
    <submittedName>
        <fullName evidence="3">DMT family transporter</fullName>
    </submittedName>
</protein>
<feature type="domain" description="EamA" evidence="2">
    <location>
        <begin position="9"/>
        <end position="143"/>
    </location>
</feature>
<dbReference type="EMBL" id="JAAIKE010000002">
    <property type="protein sequence ID" value="NEX45968.1"/>
    <property type="molecule type" value="Genomic_DNA"/>
</dbReference>
<feature type="domain" description="EamA" evidence="2">
    <location>
        <begin position="155"/>
        <end position="281"/>
    </location>
</feature>
<dbReference type="Proteomes" id="UP000481421">
    <property type="component" value="Unassembled WGS sequence"/>
</dbReference>
<dbReference type="InterPro" id="IPR037185">
    <property type="entry name" value="EmrE-like"/>
</dbReference>
<reference evidence="3 4" key="1">
    <citation type="submission" date="2020-02" db="EMBL/GenBank/DDBJ databases">
        <title>Rhodobacter algicola sp. nov., isolated from microalga culture.</title>
        <authorList>
            <person name="Park C.-Y."/>
        </authorList>
    </citation>
    <scope>NUCLEOTIDE SEQUENCE [LARGE SCALE GENOMIC DNA]</scope>
    <source>
        <strain evidence="3 4">ETT8</strain>
    </source>
</reference>
<feature type="transmembrane region" description="Helical" evidence="1">
    <location>
        <begin position="265"/>
        <end position="283"/>
    </location>
</feature>
<organism evidence="3 4">
    <name type="scientific">Pseudotabrizicola algicola</name>
    <dbReference type="NCBI Taxonomy" id="2709381"/>
    <lineage>
        <taxon>Bacteria</taxon>
        <taxon>Pseudomonadati</taxon>
        <taxon>Pseudomonadota</taxon>
        <taxon>Alphaproteobacteria</taxon>
        <taxon>Rhodobacterales</taxon>
        <taxon>Paracoccaceae</taxon>
        <taxon>Pseudotabrizicola</taxon>
    </lineage>
</organism>
<feature type="transmembrane region" description="Helical" evidence="1">
    <location>
        <begin position="154"/>
        <end position="175"/>
    </location>
</feature>
<keyword evidence="1" id="KW-0812">Transmembrane</keyword>
<dbReference type="Pfam" id="PF00892">
    <property type="entry name" value="EamA"/>
    <property type="match status" value="2"/>
</dbReference>
<dbReference type="PANTHER" id="PTHR22911:SF103">
    <property type="entry name" value="BLR2811 PROTEIN"/>
    <property type="match status" value="1"/>
</dbReference>
<proteinExistence type="predicted"/>
<sequence>MSAVQNTKLGIWLMIFTTLVFAVQDGLSRHLAGSYNVWMVVMLRYWFFAAFVIALVSRAPGGIRAAVRARMPKVQILRGVLLALEICVMVLGFVALGLVESHAVFATYPLLIAALSGPILGESVGWRRWLAIGVGFVGVLVILQPGFGVFRIEALIPLAAATMFALYGLLTRYVAREDAAMVSFFWTGTTGAVVMTAVGIWHWEPMSAPDMGWMALLCCTAALSHWCLIRAYEVAEASAIQPLAYLQLPFAAMIGLFVFGESLRVNVAIGAGIVVAAGLFTLWRQHVKSRREA</sequence>
<evidence type="ECO:0000256" key="1">
    <source>
        <dbReference type="SAM" id="Phobius"/>
    </source>
</evidence>
<dbReference type="PANTHER" id="PTHR22911">
    <property type="entry name" value="ACYL-MALONYL CONDENSING ENZYME-RELATED"/>
    <property type="match status" value="1"/>
</dbReference>
<accession>A0A6B3RMA3</accession>
<feature type="transmembrane region" description="Helical" evidence="1">
    <location>
        <begin position="243"/>
        <end position="259"/>
    </location>
</feature>